<dbReference type="SUPFAM" id="SSF57850">
    <property type="entry name" value="RING/U-box"/>
    <property type="match status" value="1"/>
</dbReference>
<dbReference type="GO" id="GO:0005770">
    <property type="term" value="C:late endosome"/>
    <property type="evidence" value="ECO:0007669"/>
    <property type="project" value="TreeGrafter"/>
</dbReference>
<feature type="domain" description="RING-type" evidence="4">
    <location>
        <begin position="424"/>
        <end position="485"/>
    </location>
</feature>
<dbReference type="Proteomes" id="UP000681722">
    <property type="component" value="Unassembled WGS sequence"/>
</dbReference>
<proteinExistence type="predicted"/>
<dbReference type="Proteomes" id="UP000663829">
    <property type="component" value="Unassembled WGS sequence"/>
</dbReference>
<accession>A0A813XER1</accession>
<dbReference type="PANTHER" id="PTHR12616">
    <property type="entry name" value="VACUOLAR PROTEIN SORTING VPS41"/>
    <property type="match status" value="1"/>
</dbReference>
<dbReference type="InterPro" id="IPR045111">
    <property type="entry name" value="Vps41/Vps8"/>
</dbReference>
<reference evidence="5" key="1">
    <citation type="submission" date="2021-02" db="EMBL/GenBank/DDBJ databases">
        <authorList>
            <person name="Nowell W R."/>
        </authorList>
    </citation>
    <scope>NUCLEOTIDE SEQUENCE</scope>
</reference>
<keyword evidence="1 3" id="KW-0863">Zinc-finger</keyword>
<dbReference type="GO" id="GO:0030897">
    <property type="term" value="C:HOPS complex"/>
    <property type="evidence" value="ECO:0007669"/>
    <property type="project" value="TreeGrafter"/>
</dbReference>
<keyword evidence="7" id="KW-1185">Reference proteome</keyword>
<evidence type="ECO:0000256" key="3">
    <source>
        <dbReference type="PROSITE-ProRule" id="PRU00175"/>
    </source>
</evidence>
<dbReference type="InterPro" id="IPR059070">
    <property type="entry name" value="TPR_VPS8_2"/>
</dbReference>
<dbReference type="InterPro" id="IPR013083">
    <property type="entry name" value="Znf_RING/FYVE/PHD"/>
</dbReference>
<dbReference type="AlphaFoldDB" id="A0A813XER1"/>
<dbReference type="PANTHER" id="PTHR12616:SF8">
    <property type="entry name" value="VACUOLAR PROTEIN SORTING-ASSOCIATED PROTEIN 8 HOMOLOG"/>
    <property type="match status" value="1"/>
</dbReference>
<name>A0A813XER1_9BILA</name>
<evidence type="ECO:0000259" key="4">
    <source>
        <dbReference type="PROSITE" id="PS50089"/>
    </source>
</evidence>
<evidence type="ECO:0000313" key="5">
    <source>
        <dbReference type="EMBL" id="CAF0865852.1"/>
    </source>
</evidence>
<dbReference type="OrthoDB" id="289913at2759"/>
<dbReference type="GO" id="GO:0034058">
    <property type="term" value="P:endosomal vesicle fusion"/>
    <property type="evidence" value="ECO:0007669"/>
    <property type="project" value="TreeGrafter"/>
</dbReference>
<evidence type="ECO:0000256" key="1">
    <source>
        <dbReference type="ARBA" id="ARBA00022771"/>
    </source>
</evidence>
<dbReference type="SMART" id="SM00184">
    <property type="entry name" value="RING"/>
    <property type="match status" value="1"/>
</dbReference>
<organism evidence="5 7">
    <name type="scientific">Didymodactylos carnosus</name>
    <dbReference type="NCBI Taxonomy" id="1234261"/>
    <lineage>
        <taxon>Eukaryota</taxon>
        <taxon>Metazoa</taxon>
        <taxon>Spiralia</taxon>
        <taxon>Gnathifera</taxon>
        <taxon>Rotifera</taxon>
        <taxon>Eurotatoria</taxon>
        <taxon>Bdelloidea</taxon>
        <taxon>Philodinida</taxon>
        <taxon>Philodinidae</taxon>
        <taxon>Didymodactylos</taxon>
    </lineage>
</organism>
<dbReference type="Pfam" id="PF25066">
    <property type="entry name" value="TPR_VPS8_2"/>
    <property type="match status" value="1"/>
</dbReference>
<keyword evidence="2" id="KW-0862">Zinc</keyword>
<dbReference type="EMBL" id="CAJOBC010001075">
    <property type="protein sequence ID" value="CAF3653344.1"/>
    <property type="molecule type" value="Genomic_DNA"/>
</dbReference>
<evidence type="ECO:0000256" key="2">
    <source>
        <dbReference type="ARBA" id="ARBA00022833"/>
    </source>
</evidence>
<evidence type="ECO:0000313" key="6">
    <source>
        <dbReference type="EMBL" id="CAF3653344.1"/>
    </source>
</evidence>
<sequence length="607" mass="70994">MQKVLEYLCKASNDNLHHDDREQSLLDVIQAAGLHSFDLKRLLELCRHAHFWRVCEIIYAEKNDYDLIIECYANDQKRITNIFRYIKSLWPALNETDRIKIYNKLIEYLSPIILADSFKACKLFCVYLQIDLGKLLRLLNDNEQAQYALLKSCFDYNDVKTTHSLVPIEQTYVLQYIELLCKYDSTNVSTFLRKKSDNYHKQDALQIVRKYSNVSSIIYLLEKLGEYSETFELYLKQIHECCIKFIHEKTITTDQLSSVISQLHFYSLDCVHFCQRNGSKLEKNERERMWLKFLDKILELSSLNENIISELNQETVTIYKNAFRRIYGEILNSMIGYVTLPAILERIMQNDSNQPSNSTTLRRFTDGRSTFEIRQLIQSMMENCSFETRLLETTNRLLKRDLYDDVNQMNSILNKSVSVRVQTCCYCQKTFYDNKKKIVIFACGHIFHTSCLIEIKNEWKKYHSTISTTTSSKSINIFDHCPECSTTTTTTTASTTNSLQPTTTSSSQRRLTRIAAVDSFAALNTGNGNEKETILNIQQQVIDTMLERKRLNVRQLLVSDENNNDNDPANKSYSLITNTFFPQEHLRKTTMDLIPDKWREYLSETKN</sequence>
<dbReference type="EMBL" id="CAJNOQ010001075">
    <property type="protein sequence ID" value="CAF0865852.1"/>
    <property type="molecule type" value="Genomic_DNA"/>
</dbReference>
<comment type="caution">
    <text evidence="5">The sequence shown here is derived from an EMBL/GenBank/DDBJ whole genome shotgun (WGS) entry which is preliminary data.</text>
</comment>
<dbReference type="Gene3D" id="3.30.40.10">
    <property type="entry name" value="Zinc/RING finger domain, C3HC4 (zinc finger)"/>
    <property type="match status" value="1"/>
</dbReference>
<protein>
    <recommendedName>
        <fullName evidence="4">RING-type domain-containing protein</fullName>
    </recommendedName>
</protein>
<evidence type="ECO:0000313" key="7">
    <source>
        <dbReference type="Proteomes" id="UP000663829"/>
    </source>
</evidence>
<gene>
    <name evidence="5" type="ORF">GPM918_LOCUS6833</name>
    <name evidence="6" type="ORF">SRO942_LOCUS6833</name>
</gene>
<dbReference type="GO" id="GO:0006623">
    <property type="term" value="P:protein targeting to vacuole"/>
    <property type="evidence" value="ECO:0007669"/>
    <property type="project" value="InterPro"/>
</dbReference>
<dbReference type="InterPro" id="IPR001841">
    <property type="entry name" value="Znf_RING"/>
</dbReference>
<dbReference type="GO" id="GO:0008270">
    <property type="term" value="F:zinc ion binding"/>
    <property type="evidence" value="ECO:0007669"/>
    <property type="project" value="UniProtKB-KW"/>
</dbReference>
<dbReference type="PROSITE" id="PS50089">
    <property type="entry name" value="ZF_RING_2"/>
    <property type="match status" value="1"/>
</dbReference>
<keyword evidence="1 3" id="KW-0479">Metal-binding</keyword>